<dbReference type="EMBL" id="CAJNYT010004751">
    <property type="protein sequence ID" value="CAF3686899.1"/>
    <property type="molecule type" value="Genomic_DNA"/>
</dbReference>
<dbReference type="InterPro" id="IPR018247">
    <property type="entry name" value="EF_Hand_1_Ca_BS"/>
</dbReference>
<sequence length="167" mass="19841">MTQIHYTIYETVYRRYGRILQIDYEYEETKSEQIEENMQVRQEKLEKKYTASFKRDEYERIANQMKYQRDVLPFDAFVKIIRPFLMGTYAANEIREAFLLLDTDSSNTIDLYELSAFISVIHPNMSKDAILNFIHKVSKNGQQEIDFNQFVQMVLEGIGRDIVCGHI</sequence>
<dbReference type="InterPro" id="IPR011992">
    <property type="entry name" value="EF-hand-dom_pair"/>
</dbReference>
<keyword evidence="1" id="KW-0106">Calcium</keyword>
<dbReference type="Proteomes" id="UP000663862">
    <property type="component" value="Unassembled WGS sequence"/>
</dbReference>
<evidence type="ECO:0000313" key="4">
    <source>
        <dbReference type="EMBL" id="CAF3715529.1"/>
    </source>
</evidence>
<evidence type="ECO:0000313" key="5">
    <source>
        <dbReference type="EMBL" id="CAF3744679.1"/>
    </source>
</evidence>
<gene>
    <name evidence="4" type="ORF">FME351_LOCUS28705</name>
    <name evidence="3" type="ORF">GRG538_LOCUS27417</name>
    <name evidence="5" type="ORF">KIK155_LOCUS29354</name>
    <name evidence="8" type="ORF">QYT958_LOCUS12224</name>
    <name evidence="7" type="ORF">TOA249_LOCUS3500</name>
    <name evidence="6" type="ORF">TSG867_LOCUS20357</name>
</gene>
<dbReference type="SUPFAM" id="SSF47473">
    <property type="entry name" value="EF-hand"/>
    <property type="match status" value="1"/>
</dbReference>
<feature type="domain" description="EF-hand" evidence="2">
    <location>
        <begin position="89"/>
        <end position="124"/>
    </location>
</feature>
<dbReference type="EMBL" id="CAJOBQ010001489">
    <property type="protein sequence ID" value="CAF4491575.1"/>
    <property type="molecule type" value="Genomic_DNA"/>
</dbReference>
<dbReference type="EMBL" id="CAJOBS010000124">
    <property type="protein sequence ID" value="CAF4501789.1"/>
    <property type="molecule type" value="Genomic_DNA"/>
</dbReference>
<protein>
    <recommendedName>
        <fullName evidence="2">EF-hand domain-containing protein</fullName>
    </recommendedName>
</protein>
<accession>A0A818VSU0</accession>
<evidence type="ECO:0000313" key="6">
    <source>
        <dbReference type="EMBL" id="CAF4491575.1"/>
    </source>
</evidence>
<evidence type="ECO:0000259" key="2">
    <source>
        <dbReference type="PROSITE" id="PS50222"/>
    </source>
</evidence>
<dbReference type="AlphaFoldDB" id="A0A818VSU0"/>
<dbReference type="CDD" id="cd00051">
    <property type="entry name" value="EFh"/>
    <property type="match status" value="1"/>
</dbReference>
<evidence type="ECO:0000313" key="8">
    <source>
        <dbReference type="EMBL" id="CAF4611145.1"/>
    </source>
</evidence>
<dbReference type="Proteomes" id="UP000663848">
    <property type="component" value="Unassembled WGS sequence"/>
</dbReference>
<dbReference type="Proteomes" id="UP000663869">
    <property type="component" value="Unassembled WGS sequence"/>
</dbReference>
<dbReference type="PROSITE" id="PS50222">
    <property type="entry name" value="EF_HAND_2"/>
    <property type="match status" value="1"/>
</dbReference>
<dbReference type="EMBL" id="CAJNYU010003963">
    <property type="protein sequence ID" value="CAF3715529.1"/>
    <property type="molecule type" value="Genomic_DNA"/>
</dbReference>
<dbReference type="Gene3D" id="1.10.238.10">
    <property type="entry name" value="EF-hand"/>
    <property type="match status" value="1"/>
</dbReference>
<comment type="caution">
    <text evidence="4">The sequence shown here is derived from an EMBL/GenBank/DDBJ whole genome shotgun (WGS) entry which is preliminary data.</text>
</comment>
<organism evidence="4 9">
    <name type="scientific">Rotaria socialis</name>
    <dbReference type="NCBI Taxonomy" id="392032"/>
    <lineage>
        <taxon>Eukaryota</taxon>
        <taxon>Metazoa</taxon>
        <taxon>Spiralia</taxon>
        <taxon>Gnathifera</taxon>
        <taxon>Rotifera</taxon>
        <taxon>Eurotatoria</taxon>
        <taxon>Bdelloidea</taxon>
        <taxon>Philodinida</taxon>
        <taxon>Philodinidae</taxon>
        <taxon>Rotaria</taxon>
    </lineage>
</organism>
<dbReference type="Proteomes" id="UP000663872">
    <property type="component" value="Unassembled WGS sequence"/>
</dbReference>
<dbReference type="Proteomes" id="UP000663865">
    <property type="component" value="Unassembled WGS sequence"/>
</dbReference>
<name>A0A818VSU0_9BILA</name>
<dbReference type="Proteomes" id="UP000663838">
    <property type="component" value="Unassembled WGS sequence"/>
</dbReference>
<evidence type="ECO:0000256" key="1">
    <source>
        <dbReference type="ARBA" id="ARBA00022837"/>
    </source>
</evidence>
<evidence type="ECO:0000313" key="7">
    <source>
        <dbReference type="EMBL" id="CAF4501789.1"/>
    </source>
</evidence>
<dbReference type="SMART" id="SM00054">
    <property type="entry name" value="EFh"/>
    <property type="match status" value="2"/>
</dbReference>
<dbReference type="PROSITE" id="PS00018">
    <property type="entry name" value="EF_HAND_1"/>
    <property type="match status" value="1"/>
</dbReference>
<dbReference type="EMBL" id="CAJNYV010005478">
    <property type="protein sequence ID" value="CAF3744679.1"/>
    <property type="molecule type" value="Genomic_DNA"/>
</dbReference>
<dbReference type="EMBL" id="CAJOBR010001471">
    <property type="protein sequence ID" value="CAF4611145.1"/>
    <property type="molecule type" value="Genomic_DNA"/>
</dbReference>
<proteinExistence type="predicted"/>
<evidence type="ECO:0000313" key="9">
    <source>
        <dbReference type="Proteomes" id="UP000663869"/>
    </source>
</evidence>
<dbReference type="InterPro" id="IPR002048">
    <property type="entry name" value="EF_hand_dom"/>
</dbReference>
<dbReference type="GO" id="GO:0005509">
    <property type="term" value="F:calcium ion binding"/>
    <property type="evidence" value="ECO:0007669"/>
    <property type="project" value="InterPro"/>
</dbReference>
<evidence type="ECO:0000313" key="3">
    <source>
        <dbReference type="EMBL" id="CAF3686899.1"/>
    </source>
</evidence>
<reference evidence="4" key="1">
    <citation type="submission" date="2021-02" db="EMBL/GenBank/DDBJ databases">
        <authorList>
            <person name="Nowell W R."/>
        </authorList>
    </citation>
    <scope>NUCLEOTIDE SEQUENCE</scope>
</reference>
<dbReference type="Pfam" id="PF13499">
    <property type="entry name" value="EF-hand_7"/>
    <property type="match status" value="1"/>
</dbReference>